<gene>
    <name evidence="1" type="ORF">O1611_g3289</name>
</gene>
<reference evidence="1" key="1">
    <citation type="submission" date="2022-12" db="EMBL/GenBank/DDBJ databases">
        <title>Genome Sequence of Lasiodiplodia mahajangana.</title>
        <authorList>
            <person name="Buettner E."/>
        </authorList>
    </citation>
    <scope>NUCLEOTIDE SEQUENCE</scope>
    <source>
        <strain evidence="1">VT137</strain>
    </source>
</reference>
<comment type="caution">
    <text evidence="1">The sequence shown here is derived from an EMBL/GenBank/DDBJ whole genome shotgun (WGS) entry which is preliminary data.</text>
</comment>
<keyword evidence="2" id="KW-1185">Reference proteome</keyword>
<accession>A0ACC2JS63</accession>
<protein>
    <submittedName>
        <fullName evidence="1">Uncharacterized protein</fullName>
    </submittedName>
</protein>
<evidence type="ECO:0000313" key="2">
    <source>
        <dbReference type="Proteomes" id="UP001153332"/>
    </source>
</evidence>
<sequence length="885" mass="97914">MAAQGPAQKNLKKDIYRQRRGAKSEGAISTQPSPSQRITPSPNQDSSGPETRSLFRPSPQVRSLSIRVTVNFGEPLNYAHSQDYEGSSLLQPTEELCEALIRRVDHCSKELITRKDSSALDRTGTDGLAKPLRYEIQLQVLRNEIGTGTEAWASRTLRSYQRQPLGTEAAREVILSTHYMVGLFLRHHDEAFVWKDSPVREDEMQEQKTFPYRPGRVQPLTSIPRSFFIEREQDFESIPGYTVRFSFTSQDHHRSPSQWHDTVEVNSRQLSPLTLARAENLFLDACYAVDGVFQSERREFEALQKSCASHSGCRHCRQQDGDGIEMLVAVKNNVGPLFDNLERTTCANVNVFWKDHATDCVEFVEKAKAAITQVCRATDEAVSRTNDFEFYIIELRGRGWTIDEPIAFTLGPETCLCRRTVESLLDRLQTGVADVLRGNAIAVRMTARKRGHFILHKTLVAREPMEKPGDKKKSAGKSKAYVLERLKQRIERDIEMVCRDTCTIANRDVETAIPDMVITAPSQDYSSFNTGLISFSGPSDPTPPKRRVSNEHSSSSDRLGSRGSELLEIPDPSGTSSPVPQHEWAKVTRDPVTGARLFPLVPGKRAPRGLAATDSGRSTTSRNEPSRDTTSATSFDVSTSHEQSSTSTAQTTSESSTSNTGPASTGTSLTESRTGGRGRYTMEGSIISTRPRTPELEFGGSPSIHSSTVMTPKVHEPMLSNEVDIVRQYTPGVEGVESDGGREVDSYPRKFYMQRVASSPAPRLVSQNGPVASTLSRAQSMRKDRSLNDLSSDDDSSDSSSQSGAKTHGSSSLNLPNGVEPEEPLPLQDDTAAETDDYFTPTSETKPEIEGFSQSKPDFNFSSPLTIIPPKETKQLGNTPAHRDE</sequence>
<organism evidence="1 2">
    <name type="scientific">Lasiodiplodia mahajangana</name>
    <dbReference type="NCBI Taxonomy" id="1108764"/>
    <lineage>
        <taxon>Eukaryota</taxon>
        <taxon>Fungi</taxon>
        <taxon>Dikarya</taxon>
        <taxon>Ascomycota</taxon>
        <taxon>Pezizomycotina</taxon>
        <taxon>Dothideomycetes</taxon>
        <taxon>Dothideomycetes incertae sedis</taxon>
        <taxon>Botryosphaeriales</taxon>
        <taxon>Botryosphaeriaceae</taxon>
        <taxon>Lasiodiplodia</taxon>
    </lineage>
</organism>
<dbReference type="Proteomes" id="UP001153332">
    <property type="component" value="Unassembled WGS sequence"/>
</dbReference>
<proteinExistence type="predicted"/>
<evidence type="ECO:0000313" key="1">
    <source>
        <dbReference type="EMBL" id="KAJ8130341.1"/>
    </source>
</evidence>
<name>A0ACC2JS63_9PEZI</name>
<dbReference type="EMBL" id="JAPUUL010000521">
    <property type="protein sequence ID" value="KAJ8130341.1"/>
    <property type="molecule type" value="Genomic_DNA"/>
</dbReference>